<organism evidence="2 3">
    <name type="scientific">Sulfitobacter albidus</name>
    <dbReference type="NCBI Taxonomy" id="2829501"/>
    <lineage>
        <taxon>Bacteria</taxon>
        <taxon>Pseudomonadati</taxon>
        <taxon>Pseudomonadota</taxon>
        <taxon>Alphaproteobacteria</taxon>
        <taxon>Rhodobacterales</taxon>
        <taxon>Roseobacteraceae</taxon>
        <taxon>Sulfitobacter</taxon>
    </lineage>
</organism>
<accession>A0A975PL88</accession>
<dbReference type="AlphaFoldDB" id="A0A975PL88"/>
<dbReference type="EMBL" id="CP073581">
    <property type="protein sequence ID" value="QUJ75126.1"/>
    <property type="molecule type" value="Genomic_DNA"/>
</dbReference>
<feature type="domain" description="YjiS-like" evidence="1">
    <location>
        <begin position="27"/>
        <end position="58"/>
    </location>
</feature>
<sequence length="71" mass="8252">MTYYTDTAVRTAAPSRIAAFWDAITLKLRQRRAYRRTFNELSMMTARDLADLGMSRADFRRIAREAAEMTT</sequence>
<dbReference type="Proteomes" id="UP000683291">
    <property type="component" value="Chromosome 1"/>
</dbReference>
<protein>
    <submittedName>
        <fullName evidence="2">DUF1127 domain-containing protein</fullName>
    </submittedName>
</protein>
<evidence type="ECO:0000259" key="1">
    <source>
        <dbReference type="Pfam" id="PF06568"/>
    </source>
</evidence>
<keyword evidence="3" id="KW-1185">Reference proteome</keyword>
<gene>
    <name evidence="2" type="ORF">KDD17_08785</name>
</gene>
<name>A0A975PL88_9RHOB</name>
<dbReference type="RefSeq" id="WP_212703331.1">
    <property type="nucleotide sequence ID" value="NZ_CP073581.1"/>
</dbReference>
<dbReference type="InterPro" id="IPR009506">
    <property type="entry name" value="YjiS-like"/>
</dbReference>
<evidence type="ECO:0000313" key="2">
    <source>
        <dbReference type="EMBL" id="QUJ75126.1"/>
    </source>
</evidence>
<dbReference type="Pfam" id="PF06568">
    <property type="entry name" value="YjiS-like"/>
    <property type="match status" value="1"/>
</dbReference>
<evidence type="ECO:0000313" key="3">
    <source>
        <dbReference type="Proteomes" id="UP000683291"/>
    </source>
</evidence>
<dbReference type="KEGG" id="sual:KDD17_08785"/>
<reference evidence="2" key="1">
    <citation type="submission" date="2021-04" db="EMBL/GenBank/DDBJ databases">
        <title>Complete genome sequence for Sulfitobacter sp. strain JK7-1.</title>
        <authorList>
            <person name="Park S.-J."/>
        </authorList>
    </citation>
    <scope>NUCLEOTIDE SEQUENCE</scope>
    <source>
        <strain evidence="2">JK7-1</strain>
    </source>
</reference>
<proteinExistence type="predicted"/>